<sequence length="223" mass="24153">MSERFKTKGIRDSGSKEDEADTVYLLAKELAYDVVTGQTGRLGNALARYQGKDIVPFADAVKISHPDIDKKVCNGKHMHRDGTDHNSINAYKAEIGANTDTAQCSGFKNTGTGGLNTFVEGVGLKDNKNWPTGKTRNNAGSGTEEGIPNGNAKAVAKDLVNLNRDEKTIVAGLLAKTIEGGEVVEIRAVSSTSVMYCQFISLYETTSHDVMVVWRFEKLLIPL</sequence>
<dbReference type="EMBL" id="CP015376">
    <property type="protein sequence ID" value="ANC34567.1"/>
    <property type="molecule type" value="Genomic_DNA"/>
</dbReference>
<gene>
    <name evidence="2" type="ORF">P029_04480</name>
</gene>
<proteinExistence type="predicted"/>
<feature type="compositionally biased region" description="Polar residues" evidence="1">
    <location>
        <begin position="129"/>
        <end position="141"/>
    </location>
</feature>
<evidence type="ECO:0000256" key="1">
    <source>
        <dbReference type="SAM" id="MobiDB-lite"/>
    </source>
</evidence>
<evidence type="ECO:0000313" key="2">
    <source>
        <dbReference type="EMBL" id="ANC34567.1"/>
    </source>
</evidence>
<feature type="region of interest" description="Disordered" evidence="1">
    <location>
        <begin position="126"/>
        <end position="149"/>
    </location>
</feature>
<protein>
    <recommendedName>
        <fullName evidence="4">Major outer membrane protein P44-20</fullName>
    </recommendedName>
</protein>
<dbReference type="AlphaFoldDB" id="A0A168HH01"/>
<evidence type="ECO:0008006" key="4">
    <source>
        <dbReference type="Google" id="ProtNLM"/>
    </source>
</evidence>
<dbReference type="Proteomes" id="UP000053801">
    <property type="component" value="Chromosome"/>
</dbReference>
<name>A0A168HH01_ANAPH</name>
<accession>A0A168HH01</accession>
<organism evidence="2 3">
    <name type="scientific">Anaplasma phagocytophilum str. Norway variant2</name>
    <dbReference type="NCBI Taxonomy" id="1392507"/>
    <lineage>
        <taxon>Bacteria</taxon>
        <taxon>Pseudomonadati</taxon>
        <taxon>Pseudomonadota</taxon>
        <taxon>Alphaproteobacteria</taxon>
        <taxon>Rickettsiales</taxon>
        <taxon>Anaplasmataceae</taxon>
        <taxon>Anaplasma</taxon>
        <taxon>phagocytophilum group</taxon>
    </lineage>
</organism>
<evidence type="ECO:0000313" key="3">
    <source>
        <dbReference type="Proteomes" id="UP000053801"/>
    </source>
</evidence>
<reference evidence="2 3" key="1">
    <citation type="journal article" date="2013" name="Pathogens">
        <title>An Emerging Tick-Borne Disease of Humans Is Caused by a Subset of Strains with Conserved Genome Structure.</title>
        <authorList>
            <person name="Barbet A.F."/>
            <person name="Al-Khedery B."/>
            <person name="Stuen S."/>
            <person name="Granquist E.G."/>
            <person name="Felsheim R.F."/>
            <person name="Munderloh U.G."/>
        </authorList>
    </citation>
    <scope>NUCLEOTIDE SEQUENCE [LARGE SCALE GENOMIC DNA]</scope>
    <source>
        <strain evidence="2 3">Norway variant2</strain>
    </source>
</reference>
<reference evidence="2 3" key="2">
    <citation type="journal article" date="2014" name="Pathogens">
        <title>Comparative Genomics Identifies a Potential Marker of Human-Virulent Anaplasma phagocytophilum.</title>
        <authorList>
            <person name="Al-Khedery B."/>
            <person name="Barbet A.F."/>
        </authorList>
    </citation>
    <scope>NUCLEOTIDE SEQUENCE [LARGE SCALE GENOMIC DNA]</scope>
    <source>
        <strain evidence="2 3">Norway variant2</strain>
    </source>
</reference>